<comment type="pathway">
    <text evidence="2 13">Glycolipid biosynthesis; lipid IV(A) biosynthesis; lipid IV(A) from (3R)-3-hydroxytetradecanoyl-[acyl-carrier-protein] and UDP-N-acetyl-alpha-D-glucosamine: step 6/6.</text>
</comment>
<evidence type="ECO:0000256" key="9">
    <source>
        <dbReference type="ARBA" id="ARBA00022777"/>
    </source>
</evidence>
<dbReference type="Pfam" id="PF02606">
    <property type="entry name" value="LpxK"/>
    <property type="match status" value="2"/>
</dbReference>
<dbReference type="EC" id="2.7.1.130" evidence="3 13"/>
<comment type="similarity">
    <text evidence="13">Belongs to the LpxK family.</text>
</comment>
<evidence type="ECO:0000313" key="16">
    <source>
        <dbReference type="EMBL" id="PIE32760.1"/>
    </source>
</evidence>
<evidence type="ECO:0000256" key="13">
    <source>
        <dbReference type="HAMAP-Rule" id="MF_00409"/>
    </source>
</evidence>
<evidence type="ECO:0000256" key="12">
    <source>
        <dbReference type="ARBA" id="ARBA00029757"/>
    </source>
</evidence>
<keyword evidence="8 13" id="KW-0547">Nucleotide-binding</keyword>
<dbReference type="GO" id="GO:0005524">
    <property type="term" value="F:ATP binding"/>
    <property type="evidence" value="ECO:0007669"/>
    <property type="project" value="UniProtKB-UniRule"/>
</dbReference>
<dbReference type="InterPro" id="IPR003758">
    <property type="entry name" value="LpxK"/>
</dbReference>
<keyword evidence="11 13" id="KW-0443">Lipid metabolism</keyword>
<comment type="catalytic activity">
    <reaction evidence="13">
        <text>a lipid A disaccharide + ATP = a lipid IVA + ADP + H(+)</text>
        <dbReference type="Rhea" id="RHEA:67840"/>
        <dbReference type="ChEBI" id="CHEBI:15378"/>
        <dbReference type="ChEBI" id="CHEBI:30616"/>
        <dbReference type="ChEBI" id="CHEBI:176343"/>
        <dbReference type="ChEBI" id="CHEBI:176425"/>
        <dbReference type="ChEBI" id="CHEBI:456216"/>
        <dbReference type="EC" id="2.7.1.130"/>
    </reaction>
</comment>
<evidence type="ECO:0000256" key="5">
    <source>
        <dbReference type="ARBA" id="ARBA00022516"/>
    </source>
</evidence>
<evidence type="ECO:0000256" key="6">
    <source>
        <dbReference type="ARBA" id="ARBA00022556"/>
    </source>
</evidence>
<dbReference type="PANTHER" id="PTHR42724">
    <property type="entry name" value="TETRAACYLDISACCHARIDE 4'-KINASE"/>
    <property type="match status" value="1"/>
</dbReference>
<evidence type="ECO:0000256" key="14">
    <source>
        <dbReference type="SAM" id="MobiDB-lite"/>
    </source>
</evidence>
<keyword evidence="15" id="KW-0472">Membrane</keyword>
<comment type="caution">
    <text evidence="16">The sequence shown here is derived from an EMBL/GenBank/DDBJ whole genome shotgun (WGS) entry which is preliminary data.</text>
</comment>
<dbReference type="UniPathway" id="UPA00359">
    <property type="reaction ID" value="UER00482"/>
</dbReference>
<reference evidence="16 17" key="1">
    <citation type="submission" date="2017-10" db="EMBL/GenBank/DDBJ databases">
        <title>Novel microbial diversity and functional potential in the marine mammal oral microbiome.</title>
        <authorList>
            <person name="Dudek N.K."/>
            <person name="Sun C.L."/>
            <person name="Burstein D."/>
            <person name="Kantor R.S."/>
            <person name="Aliaga Goltsman D.S."/>
            <person name="Bik E.M."/>
            <person name="Thomas B.C."/>
            <person name="Banfield J.F."/>
            <person name="Relman D.A."/>
        </authorList>
    </citation>
    <scope>NUCLEOTIDE SEQUENCE [LARGE SCALE GENOMIC DNA]</scope>
    <source>
        <strain evidence="16">DOLJORAL78_47_16</strain>
    </source>
</reference>
<name>A0A2G6KBM0_9BACT</name>
<dbReference type="GO" id="GO:0009245">
    <property type="term" value="P:lipid A biosynthetic process"/>
    <property type="evidence" value="ECO:0007669"/>
    <property type="project" value="UniProtKB-UniRule"/>
</dbReference>
<evidence type="ECO:0000256" key="8">
    <source>
        <dbReference type="ARBA" id="ARBA00022741"/>
    </source>
</evidence>
<keyword evidence="9 13" id="KW-0418">Kinase</keyword>
<dbReference type="AlphaFoldDB" id="A0A2G6KBM0"/>
<dbReference type="HAMAP" id="MF_00409">
    <property type="entry name" value="LpxK"/>
    <property type="match status" value="1"/>
</dbReference>
<evidence type="ECO:0000256" key="3">
    <source>
        <dbReference type="ARBA" id="ARBA00012071"/>
    </source>
</evidence>
<dbReference type="InterPro" id="IPR027417">
    <property type="entry name" value="P-loop_NTPase"/>
</dbReference>
<evidence type="ECO:0000256" key="2">
    <source>
        <dbReference type="ARBA" id="ARBA00004870"/>
    </source>
</evidence>
<feature type="binding site" evidence="13">
    <location>
        <begin position="80"/>
        <end position="87"/>
    </location>
    <ligand>
        <name>ATP</name>
        <dbReference type="ChEBI" id="CHEBI:30616"/>
    </ligand>
</feature>
<evidence type="ECO:0000256" key="4">
    <source>
        <dbReference type="ARBA" id="ARBA00016436"/>
    </source>
</evidence>
<dbReference type="Proteomes" id="UP000230821">
    <property type="component" value="Unassembled WGS sequence"/>
</dbReference>
<evidence type="ECO:0000313" key="17">
    <source>
        <dbReference type="Proteomes" id="UP000230821"/>
    </source>
</evidence>
<comment type="function">
    <text evidence="1 13">Transfers the gamma-phosphate of ATP to the 4'-position of a tetraacyldisaccharide 1-phosphate intermediate (termed DS-1-P) to form tetraacyldisaccharide 1,4'-bis-phosphate (lipid IVA).</text>
</comment>
<feature type="transmembrane region" description="Helical" evidence="15">
    <location>
        <begin position="35"/>
        <end position="54"/>
    </location>
</feature>
<dbReference type="PANTHER" id="PTHR42724:SF1">
    <property type="entry name" value="TETRAACYLDISACCHARIDE 4'-KINASE, MITOCHONDRIAL-RELATED"/>
    <property type="match status" value="1"/>
</dbReference>
<keyword evidence="5 13" id="KW-0444">Lipid biosynthesis</keyword>
<sequence>MINIKKFFMARILDGKPTIPATKNFRNSLLYGLKILIYFCLLLLSWGHSGIVRLRTKLYERGIMKQAKLPCPVIGVGNITTGGTGKTPTVIELARILRRHHKKIAILTRGYQRDASIPNIIVRPDSDVRFIGDEPLLMMRKLVERGSAPTERQETPVTRKRGRPPAPPVSIIVGSNRHRSGQIALDRFEPDVFVLDDGFQHLQLARTFDLVLIDATNPFGGNHLLPAGFLREPVRHLRRAHAFLLTRSDEIQDIGPIMDTLRAIHPDAPIFRGIHVYDVVRDISSQMDAPIKTLISKKLLAVSGLGNPDSFHRLLEQCGLQIIQRLDFPDHHWYTDDDIECIRRIMIEHELDGMITTEKDEAKLLPKIKHSETEGYVMAIRMSIQPEMEFEAMLLKSLRAN</sequence>
<protein>
    <recommendedName>
        <fullName evidence="4 13">Tetraacyldisaccharide 4'-kinase</fullName>
        <ecNumber evidence="3 13">2.7.1.130</ecNumber>
    </recommendedName>
    <alternativeName>
        <fullName evidence="12 13">Lipid A 4'-kinase</fullName>
    </alternativeName>
</protein>
<accession>A0A2G6KBM0</accession>
<keyword evidence="10 13" id="KW-0067">ATP-binding</keyword>
<keyword evidence="15" id="KW-0812">Transmembrane</keyword>
<feature type="region of interest" description="Disordered" evidence="14">
    <location>
        <begin position="145"/>
        <end position="173"/>
    </location>
</feature>
<evidence type="ECO:0000256" key="10">
    <source>
        <dbReference type="ARBA" id="ARBA00022840"/>
    </source>
</evidence>
<evidence type="ECO:0000256" key="15">
    <source>
        <dbReference type="SAM" id="Phobius"/>
    </source>
</evidence>
<dbReference type="NCBIfam" id="TIGR00682">
    <property type="entry name" value="lpxK"/>
    <property type="match status" value="1"/>
</dbReference>
<dbReference type="EMBL" id="PDSK01000108">
    <property type="protein sequence ID" value="PIE32760.1"/>
    <property type="molecule type" value="Genomic_DNA"/>
</dbReference>
<dbReference type="GO" id="GO:0009029">
    <property type="term" value="F:lipid-A 4'-kinase activity"/>
    <property type="evidence" value="ECO:0007669"/>
    <property type="project" value="UniProtKB-UniRule"/>
</dbReference>
<keyword evidence="6 13" id="KW-0441">Lipid A biosynthesis</keyword>
<dbReference type="GO" id="GO:0005886">
    <property type="term" value="C:plasma membrane"/>
    <property type="evidence" value="ECO:0007669"/>
    <property type="project" value="TreeGrafter"/>
</dbReference>
<evidence type="ECO:0000256" key="11">
    <source>
        <dbReference type="ARBA" id="ARBA00023098"/>
    </source>
</evidence>
<organism evidence="16 17">
    <name type="scientific">candidate division KSB3 bacterium</name>
    <dbReference type="NCBI Taxonomy" id="2044937"/>
    <lineage>
        <taxon>Bacteria</taxon>
        <taxon>candidate division KSB3</taxon>
    </lineage>
</organism>
<keyword evidence="7 13" id="KW-0808">Transferase</keyword>
<gene>
    <name evidence="13 16" type="primary">lpxK</name>
    <name evidence="16" type="ORF">CSA56_14335</name>
</gene>
<dbReference type="SUPFAM" id="SSF52540">
    <property type="entry name" value="P-loop containing nucleoside triphosphate hydrolases"/>
    <property type="match status" value="1"/>
</dbReference>
<proteinExistence type="inferred from homology"/>
<evidence type="ECO:0000256" key="7">
    <source>
        <dbReference type="ARBA" id="ARBA00022679"/>
    </source>
</evidence>
<evidence type="ECO:0000256" key="1">
    <source>
        <dbReference type="ARBA" id="ARBA00002274"/>
    </source>
</evidence>
<keyword evidence="15" id="KW-1133">Transmembrane helix</keyword>
<dbReference type="GO" id="GO:0009244">
    <property type="term" value="P:lipopolysaccharide core region biosynthetic process"/>
    <property type="evidence" value="ECO:0007669"/>
    <property type="project" value="TreeGrafter"/>
</dbReference>